<dbReference type="AlphaFoldDB" id="A0A438E709"/>
<accession>A0A438E709</accession>
<feature type="chain" id="PRO_5019162759" description="Serine/threonine-protein phosphatase 7 long form-like" evidence="2">
    <location>
        <begin position="20"/>
        <end position="385"/>
    </location>
</feature>
<dbReference type="EMBL" id="QGNW01001376">
    <property type="protein sequence ID" value="RVW43551.1"/>
    <property type="molecule type" value="Genomic_DNA"/>
</dbReference>
<proteinExistence type="predicted"/>
<evidence type="ECO:0000256" key="2">
    <source>
        <dbReference type="SAM" id="SignalP"/>
    </source>
</evidence>
<evidence type="ECO:0008006" key="5">
    <source>
        <dbReference type="Google" id="ProtNLM"/>
    </source>
</evidence>
<sequence length="385" mass="43630">MTACCLSLWGAHVSPYIWGLGVGSSVRAISMFGSTMEMTDIRAMKICSKAWIKVGGRLVRSSDQYSQIRQPSVRRDMDPNMGSTPHDSTIPPLPLSGHTIQQDHVVPPPPPPPVQSAPQAGAFILHGQIEITPHSIVAPEQVTDDTQVHIDKIEQRMRLLHVLDGVMTWDGYDDLPVVALPVEFRMPDIERYIGIRCPREETHVRLQTIRHWYYWYDEPQISRRPQTPRQFLDTPYSTVHHDQYKSVVPTRPLLQQTPPVYRADLHCADHHREGPLPTHNTRVVPPLPGGDSNFIGYTSDHQVPKPFRLTPDRTPRRPLVPPGYLQHTPPMTSFLLFPKGYGPASIDVQIVTWSGRVAQPPPIDRLFASTATREELQREDDEILR</sequence>
<feature type="region of interest" description="Disordered" evidence="1">
    <location>
        <begin position="65"/>
        <end position="86"/>
    </location>
</feature>
<reference evidence="3 4" key="1">
    <citation type="journal article" date="2018" name="PLoS Genet.">
        <title>Population sequencing reveals clonal diversity and ancestral inbreeding in the grapevine cultivar Chardonnay.</title>
        <authorList>
            <person name="Roach M.J."/>
            <person name="Johnson D.L."/>
            <person name="Bohlmann J."/>
            <person name="van Vuuren H.J."/>
            <person name="Jones S.J."/>
            <person name="Pretorius I.S."/>
            <person name="Schmidt S.A."/>
            <person name="Borneman A.R."/>
        </authorList>
    </citation>
    <scope>NUCLEOTIDE SEQUENCE [LARGE SCALE GENOMIC DNA]</scope>
    <source>
        <strain evidence="4">cv. Chardonnay</strain>
        <tissue evidence="3">Leaf</tissue>
    </source>
</reference>
<keyword evidence="2" id="KW-0732">Signal</keyword>
<dbReference type="Proteomes" id="UP000288805">
    <property type="component" value="Unassembled WGS sequence"/>
</dbReference>
<evidence type="ECO:0000313" key="4">
    <source>
        <dbReference type="Proteomes" id="UP000288805"/>
    </source>
</evidence>
<gene>
    <name evidence="3" type="ORF">CK203_102952</name>
</gene>
<evidence type="ECO:0000313" key="3">
    <source>
        <dbReference type="EMBL" id="RVW43551.1"/>
    </source>
</evidence>
<feature type="region of interest" description="Disordered" evidence="1">
    <location>
        <begin position="300"/>
        <end position="325"/>
    </location>
</feature>
<comment type="caution">
    <text evidence="3">The sequence shown here is derived from an EMBL/GenBank/DDBJ whole genome shotgun (WGS) entry which is preliminary data.</text>
</comment>
<evidence type="ECO:0000256" key="1">
    <source>
        <dbReference type="SAM" id="MobiDB-lite"/>
    </source>
</evidence>
<protein>
    <recommendedName>
        <fullName evidence="5">Serine/threonine-protein phosphatase 7 long form-like</fullName>
    </recommendedName>
</protein>
<name>A0A438E709_VITVI</name>
<organism evidence="3 4">
    <name type="scientific">Vitis vinifera</name>
    <name type="common">Grape</name>
    <dbReference type="NCBI Taxonomy" id="29760"/>
    <lineage>
        <taxon>Eukaryota</taxon>
        <taxon>Viridiplantae</taxon>
        <taxon>Streptophyta</taxon>
        <taxon>Embryophyta</taxon>
        <taxon>Tracheophyta</taxon>
        <taxon>Spermatophyta</taxon>
        <taxon>Magnoliopsida</taxon>
        <taxon>eudicotyledons</taxon>
        <taxon>Gunneridae</taxon>
        <taxon>Pentapetalae</taxon>
        <taxon>rosids</taxon>
        <taxon>Vitales</taxon>
        <taxon>Vitaceae</taxon>
        <taxon>Viteae</taxon>
        <taxon>Vitis</taxon>
    </lineage>
</organism>
<feature type="signal peptide" evidence="2">
    <location>
        <begin position="1"/>
        <end position="19"/>
    </location>
</feature>